<sequence length="539" mass="62979">NKSNKFAVCKFCIDGSTYDDALKNRITNTQRECRRHLDSCKYFIEKYPSEAERNNILNPILENNLQEKISSTNSSRGSSGKRVRLGLNNDLSLDNYFAKPLSDKQKEKLEQQILRATISCGIAFTWVDDPEMKKLFHYINPAIELPKRRTLSGRILTYAANNIIELQKKDMQIDKLGAMLTYDGWKNIKKESLLGIALINSKGKISIWGVEDLLGKRIRWPEIVEITNDLFSKFEDNDIKVNCLVTDSAPEFMAARSQGLDTSLINFPEDILTNLLDNSWWSDLQQLELLLLLYCAALNKLQCDHARLHDVLHKRRWNIWEQPLLLLSFLLHPKYRDNMFNKQIRNLSFPHFERLYPFRDEDYQQFGKNDDILSFWNFVSGFTEELHLIAQRIFSICISSASIERLFSTMGWLHNFRRNQLKPEKVVAMCQIRSDLIYSRRIEEINESKKKFIQTRVATHATLSKNKDDEISQVSEDENTELDDIEQFEKNGKINSVNEWQETVNNWDSLVIEDEEATVELDYSDEELIEHSFEDEHPA</sequence>
<proteinExistence type="predicted"/>
<accession>A0ACA9LDB6</accession>
<dbReference type="EMBL" id="CAJVPM010005003">
    <property type="protein sequence ID" value="CAG8519355.1"/>
    <property type="molecule type" value="Genomic_DNA"/>
</dbReference>
<gene>
    <name evidence="1" type="ORF">SCALOS_LOCUS4004</name>
</gene>
<name>A0ACA9LDB6_9GLOM</name>
<comment type="caution">
    <text evidence="1">The sequence shown here is derived from an EMBL/GenBank/DDBJ whole genome shotgun (WGS) entry which is preliminary data.</text>
</comment>
<organism evidence="1 2">
    <name type="scientific">Scutellospora calospora</name>
    <dbReference type="NCBI Taxonomy" id="85575"/>
    <lineage>
        <taxon>Eukaryota</taxon>
        <taxon>Fungi</taxon>
        <taxon>Fungi incertae sedis</taxon>
        <taxon>Mucoromycota</taxon>
        <taxon>Glomeromycotina</taxon>
        <taxon>Glomeromycetes</taxon>
        <taxon>Diversisporales</taxon>
        <taxon>Gigasporaceae</taxon>
        <taxon>Scutellospora</taxon>
    </lineage>
</organism>
<dbReference type="Proteomes" id="UP000789860">
    <property type="component" value="Unassembled WGS sequence"/>
</dbReference>
<feature type="non-terminal residue" evidence="1">
    <location>
        <position position="1"/>
    </location>
</feature>
<reference evidence="1" key="1">
    <citation type="submission" date="2021-06" db="EMBL/GenBank/DDBJ databases">
        <authorList>
            <person name="Kallberg Y."/>
            <person name="Tangrot J."/>
            <person name="Rosling A."/>
        </authorList>
    </citation>
    <scope>NUCLEOTIDE SEQUENCE</scope>
    <source>
        <strain evidence="1">AU212A</strain>
    </source>
</reference>
<evidence type="ECO:0000313" key="1">
    <source>
        <dbReference type="EMBL" id="CAG8519355.1"/>
    </source>
</evidence>
<keyword evidence="2" id="KW-1185">Reference proteome</keyword>
<evidence type="ECO:0000313" key="2">
    <source>
        <dbReference type="Proteomes" id="UP000789860"/>
    </source>
</evidence>
<feature type="non-terminal residue" evidence="1">
    <location>
        <position position="539"/>
    </location>
</feature>
<protein>
    <submittedName>
        <fullName evidence="1">9759_t:CDS:1</fullName>
    </submittedName>
</protein>